<feature type="domain" description="HTH cro/C1-type" evidence="2">
    <location>
        <begin position="10"/>
        <end position="65"/>
    </location>
</feature>
<feature type="compositionally biased region" description="Basic residues" evidence="1">
    <location>
        <begin position="106"/>
        <end position="117"/>
    </location>
</feature>
<accession>A0A0N0GQ28</accession>
<dbReference type="Gene3D" id="1.10.260.40">
    <property type="entry name" value="lambda repressor-like DNA-binding domains"/>
    <property type="match status" value="1"/>
</dbReference>
<dbReference type="CDD" id="cd00093">
    <property type="entry name" value="HTH_XRE"/>
    <property type="match status" value="1"/>
</dbReference>
<feature type="region of interest" description="Disordered" evidence="1">
    <location>
        <begin position="84"/>
        <end position="117"/>
    </location>
</feature>
<sequence>MDIFELGAALKAARIATEITQAELAARTGVSLSTISALERGSLGEIGASKLGQLFRATNMELTVKPRGQRRTLDDAYEERRLRMANGGTLQEPGTLYQRGSANPRQRVRKSKKDAAE</sequence>
<keyword evidence="4" id="KW-1185">Reference proteome</keyword>
<protein>
    <submittedName>
        <fullName evidence="3">Helix-turn-helix protein</fullName>
    </submittedName>
</protein>
<dbReference type="SUPFAM" id="SSF47413">
    <property type="entry name" value="lambda repressor-like DNA-binding domains"/>
    <property type="match status" value="1"/>
</dbReference>
<dbReference type="Proteomes" id="UP000037939">
    <property type="component" value="Unassembled WGS sequence"/>
</dbReference>
<dbReference type="GO" id="GO:0003677">
    <property type="term" value="F:DNA binding"/>
    <property type="evidence" value="ECO:0007669"/>
    <property type="project" value="InterPro"/>
</dbReference>
<dbReference type="SMART" id="SM00530">
    <property type="entry name" value="HTH_XRE"/>
    <property type="match status" value="1"/>
</dbReference>
<evidence type="ECO:0000256" key="1">
    <source>
        <dbReference type="SAM" id="MobiDB-lite"/>
    </source>
</evidence>
<reference evidence="3 4" key="1">
    <citation type="submission" date="2015-07" db="EMBL/GenBank/DDBJ databases">
        <title>Draft genome sequence of the Amantichitinum ursilacus IGB-41, a new chitin-degrading bacterium.</title>
        <authorList>
            <person name="Kirstahler P."/>
            <person name="Guenther M."/>
            <person name="Grumaz C."/>
            <person name="Rupp S."/>
            <person name="Zibek S."/>
            <person name="Sohn K."/>
        </authorList>
    </citation>
    <scope>NUCLEOTIDE SEQUENCE [LARGE SCALE GENOMIC DNA]</scope>
    <source>
        <strain evidence="3 4">IGB-41</strain>
    </source>
</reference>
<evidence type="ECO:0000313" key="3">
    <source>
        <dbReference type="EMBL" id="KPC54412.1"/>
    </source>
</evidence>
<dbReference type="OrthoDB" id="6897133at2"/>
<dbReference type="InterPro" id="IPR010982">
    <property type="entry name" value="Lambda_DNA-bd_dom_sf"/>
</dbReference>
<dbReference type="Pfam" id="PF01381">
    <property type="entry name" value="HTH_3"/>
    <property type="match status" value="1"/>
</dbReference>
<comment type="caution">
    <text evidence="3">The sequence shown here is derived from an EMBL/GenBank/DDBJ whole genome shotgun (WGS) entry which is preliminary data.</text>
</comment>
<dbReference type="STRING" id="857265.WG78_02485"/>
<dbReference type="EMBL" id="LAQT01000002">
    <property type="protein sequence ID" value="KPC54412.1"/>
    <property type="molecule type" value="Genomic_DNA"/>
</dbReference>
<evidence type="ECO:0000259" key="2">
    <source>
        <dbReference type="PROSITE" id="PS50943"/>
    </source>
</evidence>
<dbReference type="AlphaFoldDB" id="A0A0N0GQ28"/>
<dbReference type="InterPro" id="IPR001387">
    <property type="entry name" value="Cro/C1-type_HTH"/>
</dbReference>
<proteinExistence type="predicted"/>
<evidence type="ECO:0000313" key="4">
    <source>
        <dbReference type="Proteomes" id="UP000037939"/>
    </source>
</evidence>
<dbReference type="RefSeq" id="WP_053936214.1">
    <property type="nucleotide sequence ID" value="NZ_LAQT01000002.1"/>
</dbReference>
<gene>
    <name evidence="3" type="ORF">WG78_02485</name>
</gene>
<organism evidence="3 4">
    <name type="scientific">Amantichitinum ursilacus</name>
    <dbReference type="NCBI Taxonomy" id="857265"/>
    <lineage>
        <taxon>Bacteria</taxon>
        <taxon>Pseudomonadati</taxon>
        <taxon>Pseudomonadota</taxon>
        <taxon>Betaproteobacteria</taxon>
        <taxon>Neisseriales</taxon>
        <taxon>Chitinibacteraceae</taxon>
        <taxon>Amantichitinum</taxon>
    </lineage>
</organism>
<name>A0A0N0GQ28_9NEIS</name>
<dbReference type="PROSITE" id="PS50943">
    <property type="entry name" value="HTH_CROC1"/>
    <property type="match status" value="1"/>
</dbReference>